<dbReference type="Proteomes" id="UP000053593">
    <property type="component" value="Unassembled WGS sequence"/>
</dbReference>
<organism evidence="3 4">
    <name type="scientific">Collybiopsis luxurians FD-317 M1</name>
    <dbReference type="NCBI Taxonomy" id="944289"/>
    <lineage>
        <taxon>Eukaryota</taxon>
        <taxon>Fungi</taxon>
        <taxon>Dikarya</taxon>
        <taxon>Basidiomycota</taxon>
        <taxon>Agaricomycotina</taxon>
        <taxon>Agaricomycetes</taxon>
        <taxon>Agaricomycetidae</taxon>
        <taxon>Agaricales</taxon>
        <taxon>Marasmiineae</taxon>
        <taxon>Omphalotaceae</taxon>
        <taxon>Collybiopsis</taxon>
        <taxon>Collybiopsis luxurians</taxon>
    </lineage>
</organism>
<proteinExistence type="predicted"/>
<evidence type="ECO:0000256" key="1">
    <source>
        <dbReference type="SAM" id="MobiDB-lite"/>
    </source>
</evidence>
<dbReference type="Pfam" id="PF24016">
    <property type="entry name" value="DUF7330"/>
    <property type="match status" value="1"/>
</dbReference>
<dbReference type="HOGENOM" id="CLU_070382_3_0_1"/>
<name>A0A0D0CCZ6_9AGAR</name>
<protein>
    <recommendedName>
        <fullName evidence="2">DUF7330 domain-containing protein</fullName>
    </recommendedName>
</protein>
<sequence length="248" mass="27607">MLVAKESPDKSLPNLPAKEGSPPPYTPSDPSSSSSAPPSVPPDDLKPINYVQLDQKHHTVQGSYLLDPSLEIPAEFLGPLPKRLSEDHRSNFYASSKHGSVSAILYLLNRPMLKSRNKVLLNTSSRHGTVSTCIRREGLLPAFELKSESRNGNLLVKIPRTYRGMIIGTTKHGRVYMSDAVSARAVIFSDVEGTKRIFIGDFSTRNDETNDLMVLETKHGSVNVYFEDEDLTPAVIKGMKGLWDRFWR</sequence>
<feature type="region of interest" description="Disordered" evidence="1">
    <location>
        <begin position="1"/>
        <end position="47"/>
    </location>
</feature>
<dbReference type="InterPro" id="IPR055754">
    <property type="entry name" value="DUF7330"/>
</dbReference>
<dbReference type="EMBL" id="KN834775">
    <property type="protein sequence ID" value="KIK60379.1"/>
    <property type="molecule type" value="Genomic_DNA"/>
</dbReference>
<evidence type="ECO:0000259" key="2">
    <source>
        <dbReference type="Pfam" id="PF24016"/>
    </source>
</evidence>
<accession>A0A0D0CCZ6</accession>
<evidence type="ECO:0000313" key="3">
    <source>
        <dbReference type="EMBL" id="KIK60379.1"/>
    </source>
</evidence>
<evidence type="ECO:0000313" key="4">
    <source>
        <dbReference type="Proteomes" id="UP000053593"/>
    </source>
</evidence>
<feature type="compositionally biased region" description="Low complexity" evidence="1">
    <location>
        <begin position="28"/>
        <end position="37"/>
    </location>
</feature>
<dbReference type="AlphaFoldDB" id="A0A0D0CCZ6"/>
<reference evidence="3 4" key="1">
    <citation type="submission" date="2014-04" db="EMBL/GenBank/DDBJ databases">
        <title>Evolutionary Origins and Diversification of the Mycorrhizal Mutualists.</title>
        <authorList>
            <consortium name="DOE Joint Genome Institute"/>
            <consortium name="Mycorrhizal Genomics Consortium"/>
            <person name="Kohler A."/>
            <person name="Kuo A."/>
            <person name="Nagy L.G."/>
            <person name="Floudas D."/>
            <person name="Copeland A."/>
            <person name="Barry K.W."/>
            <person name="Cichocki N."/>
            <person name="Veneault-Fourrey C."/>
            <person name="LaButti K."/>
            <person name="Lindquist E.A."/>
            <person name="Lipzen A."/>
            <person name="Lundell T."/>
            <person name="Morin E."/>
            <person name="Murat C."/>
            <person name="Riley R."/>
            <person name="Ohm R."/>
            <person name="Sun H."/>
            <person name="Tunlid A."/>
            <person name="Henrissat B."/>
            <person name="Grigoriev I.V."/>
            <person name="Hibbett D.S."/>
            <person name="Martin F."/>
        </authorList>
    </citation>
    <scope>NUCLEOTIDE SEQUENCE [LARGE SCALE GENOMIC DNA]</scope>
    <source>
        <strain evidence="3 4">FD-317 M1</strain>
    </source>
</reference>
<dbReference type="OrthoDB" id="5289249at2759"/>
<feature type="domain" description="DUF7330" evidence="2">
    <location>
        <begin position="49"/>
        <end position="229"/>
    </location>
</feature>
<gene>
    <name evidence="3" type="ORF">GYMLUDRAFT_85379</name>
</gene>
<keyword evidence="4" id="KW-1185">Reference proteome</keyword>